<comment type="caution">
    <text evidence="2">The sequence shown here is derived from an EMBL/GenBank/DDBJ whole genome shotgun (WGS) entry which is preliminary data.</text>
</comment>
<protein>
    <submittedName>
        <fullName evidence="2">Uncharacterized protein</fullName>
    </submittedName>
</protein>
<evidence type="ECO:0000256" key="1">
    <source>
        <dbReference type="SAM" id="Phobius"/>
    </source>
</evidence>
<evidence type="ECO:0000313" key="2">
    <source>
        <dbReference type="EMBL" id="KAK9300206.1"/>
    </source>
</evidence>
<accession>A0AAW0ZU49</accession>
<keyword evidence="1" id="KW-1133">Transmembrane helix</keyword>
<keyword evidence="1" id="KW-0812">Transmembrane</keyword>
<dbReference type="Proteomes" id="UP001432146">
    <property type="component" value="Unassembled WGS sequence"/>
</dbReference>
<name>A0AAW0ZU49_9HYME</name>
<dbReference type="EMBL" id="JAWNGG020000129">
    <property type="protein sequence ID" value="KAK9300206.1"/>
    <property type="molecule type" value="Genomic_DNA"/>
</dbReference>
<keyword evidence="3" id="KW-1185">Reference proteome</keyword>
<gene>
    <name evidence="2" type="ORF">QLX08_006985</name>
</gene>
<feature type="transmembrane region" description="Helical" evidence="1">
    <location>
        <begin position="12"/>
        <end position="31"/>
    </location>
</feature>
<sequence>MTIIGRTLSWNIALKCIDIYIFIYLHLANVIRFKTSRRLVARTRSSRKHSDQTFCIRFADFDCYEGVESACLVPAYFIQSESSTRHLFIVK</sequence>
<proteinExistence type="predicted"/>
<reference evidence="2 3" key="1">
    <citation type="submission" date="2024-05" db="EMBL/GenBank/DDBJ databases">
        <title>The nuclear and mitochondrial genome assemblies of Tetragonisca angustula (Apidae: Meliponini), a tiny yet remarkable pollinator in the Neotropics.</title>
        <authorList>
            <person name="Ferrari R."/>
            <person name="Ricardo P.C."/>
            <person name="Dias F.C."/>
            <person name="Araujo N.S."/>
            <person name="Soares D.O."/>
            <person name="Zhou Q.-S."/>
            <person name="Zhu C.-D."/>
            <person name="Coutinho L."/>
            <person name="Airas M.C."/>
            <person name="Batista T.M."/>
        </authorList>
    </citation>
    <scope>NUCLEOTIDE SEQUENCE [LARGE SCALE GENOMIC DNA]</scope>
    <source>
        <strain evidence="2">ASF017062</strain>
        <tissue evidence="2">Abdomen</tissue>
    </source>
</reference>
<evidence type="ECO:0000313" key="3">
    <source>
        <dbReference type="Proteomes" id="UP001432146"/>
    </source>
</evidence>
<organism evidence="2 3">
    <name type="scientific">Tetragonisca angustula</name>
    <dbReference type="NCBI Taxonomy" id="166442"/>
    <lineage>
        <taxon>Eukaryota</taxon>
        <taxon>Metazoa</taxon>
        <taxon>Ecdysozoa</taxon>
        <taxon>Arthropoda</taxon>
        <taxon>Hexapoda</taxon>
        <taxon>Insecta</taxon>
        <taxon>Pterygota</taxon>
        <taxon>Neoptera</taxon>
        <taxon>Endopterygota</taxon>
        <taxon>Hymenoptera</taxon>
        <taxon>Apocrita</taxon>
        <taxon>Aculeata</taxon>
        <taxon>Apoidea</taxon>
        <taxon>Anthophila</taxon>
        <taxon>Apidae</taxon>
        <taxon>Tetragonisca</taxon>
    </lineage>
</organism>
<keyword evidence="1" id="KW-0472">Membrane</keyword>
<dbReference type="AlphaFoldDB" id="A0AAW0ZU49"/>